<dbReference type="GO" id="GO:0004252">
    <property type="term" value="F:serine-type endopeptidase activity"/>
    <property type="evidence" value="ECO:0007669"/>
    <property type="project" value="UniProtKB-EC"/>
</dbReference>
<dbReference type="EC" id="3.4.21.102" evidence="8"/>
<accession>A7I1M1</accession>
<keyword evidence="6" id="KW-0732">Signal</keyword>
<dbReference type="Pfam" id="PF03572">
    <property type="entry name" value="Peptidase_S41"/>
    <property type="match status" value="1"/>
</dbReference>
<reference evidence="9" key="1">
    <citation type="submission" date="2007-07" db="EMBL/GenBank/DDBJ databases">
        <title>Complete genome sequence of Campylobacter hominis ATCC BAA-381, a commensal isolated from the human gastrointestinal tract.</title>
        <authorList>
            <person name="Fouts D.E."/>
            <person name="Mongodin E.F."/>
            <person name="Puiu D."/>
            <person name="Sebastian Y."/>
            <person name="Miller W.G."/>
            <person name="Mandrell R.E."/>
            <person name="Nelson K.E."/>
        </authorList>
    </citation>
    <scope>NUCLEOTIDE SEQUENCE [LARGE SCALE GENOMIC DNA]</scope>
    <source>
        <strain evidence="9">ATCC BAA-381 / LMG 19568 / NCTC 13146 / CH001A</strain>
    </source>
</reference>
<evidence type="ECO:0000313" key="8">
    <source>
        <dbReference type="EMBL" id="ABS52266.1"/>
    </source>
</evidence>
<dbReference type="SMART" id="SM00228">
    <property type="entry name" value="PDZ"/>
    <property type="match status" value="1"/>
</dbReference>
<dbReference type="InterPro" id="IPR029045">
    <property type="entry name" value="ClpP/crotonase-like_dom_sf"/>
</dbReference>
<dbReference type="Gene3D" id="3.30.750.44">
    <property type="match status" value="1"/>
</dbReference>
<dbReference type="Gene3D" id="2.30.42.10">
    <property type="match status" value="1"/>
</dbReference>
<dbReference type="AlphaFoldDB" id="A7I1M1"/>
<dbReference type="KEGG" id="cha:CHAB381_0848"/>
<evidence type="ECO:0000313" key="9">
    <source>
        <dbReference type="Proteomes" id="UP000002407"/>
    </source>
</evidence>
<dbReference type="EMBL" id="CP000776">
    <property type="protein sequence ID" value="ABS52266.1"/>
    <property type="molecule type" value="Genomic_DNA"/>
</dbReference>
<dbReference type="GO" id="GO:0006508">
    <property type="term" value="P:proteolysis"/>
    <property type="evidence" value="ECO:0007669"/>
    <property type="project" value="UniProtKB-KW"/>
</dbReference>
<feature type="signal peptide" evidence="6">
    <location>
        <begin position="1"/>
        <end position="21"/>
    </location>
</feature>
<dbReference type="Proteomes" id="UP000002407">
    <property type="component" value="Chromosome"/>
</dbReference>
<keyword evidence="3 5" id="KW-0378">Hydrolase</keyword>
<dbReference type="PANTHER" id="PTHR32060">
    <property type="entry name" value="TAIL-SPECIFIC PROTEASE"/>
    <property type="match status" value="1"/>
</dbReference>
<dbReference type="GO" id="GO:0030288">
    <property type="term" value="C:outer membrane-bounded periplasmic space"/>
    <property type="evidence" value="ECO:0007669"/>
    <property type="project" value="TreeGrafter"/>
</dbReference>
<dbReference type="SUPFAM" id="SSF50156">
    <property type="entry name" value="PDZ domain-like"/>
    <property type="match status" value="1"/>
</dbReference>
<evidence type="ECO:0000256" key="3">
    <source>
        <dbReference type="ARBA" id="ARBA00022801"/>
    </source>
</evidence>
<dbReference type="InterPro" id="IPR055210">
    <property type="entry name" value="CtpA/B_N"/>
</dbReference>
<sequence length="419" mass="45842">MKKKFLIIFTIFCVFANVLNAKDSEKSRLEALAKLTKTMAIVENNYVDELSFSQIVDKAISGLMSNLDAHSSFMDEQAFNDTKIQTEGEFGGLGITVGMKDGALTVIAPIEGTPADKAGLKANDVILRIDNNATFGISIDEAVKKMRGKPKTSINLTIVRKGEMKPFDVKIVRDMIKVESVYAKMIEKDDILYLRVTNFDQHVTNDAKKFIQENAKAKGIILDLRNNPGGLLEQAIGLANLFIGKGTIVSQKGRNKNENISYEADPKKKITNLPLAVLINSGSASASEIVSGALQDTKRGIIIGENSFGKGSVQVILPIEDKEALRLTIAKYYLPSGRTIQAVGVAPDLVVFPGKVPADQNEFSIKEADLKKHLEGELAKIEPVKSDSKNDDKIITQKQVNDDIQLKTAIDTIKVLNIH</sequence>
<dbReference type="InterPro" id="IPR004447">
    <property type="entry name" value="Peptidase_S41A"/>
</dbReference>
<dbReference type="SUPFAM" id="SSF52096">
    <property type="entry name" value="ClpP/crotonase"/>
    <property type="match status" value="1"/>
</dbReference>
<evidence type="ECO:0000256" key="6">
    <source>
        <dbReference type="SAM" id="SignalP"/>
    </source>
</evidence>
<evidence type="ECO:0000256" key="5">
    <source>
        <dbReference type="RuleBase" id="RU004404"/>
    </source>
</evidence>
<proteinExistence type="inferred from homology"/>
<dbReference type="MEROPS" id="S41.004"/>
<dbReference type="CDD" id="cd06782">
    <property type="entry name" value="cpPDZ_CPP-like"/>
    <property type="match status" value="1"/>
</dbReference>
<dbReference type="GO" id="GO:0007165">
    <property type="term" value="P:signal transduction"/>
    <property type="evidence" value="ECO:0007669"/>
    <property type="project" value="TreeGrafter"/>
</dbReference>
<protein>
    <submittedName>
        <fullName evidence="8">Carboxy--processing protease (C-terminal-processing protease)</fullName>
        <ecNumber evidence="8">3.4.21.102</ecNumber>
    </submittedName>
</protein>
<dbReference type="PANTHER" id="PTHR32060:SF30">
    <property type="entry name" value="CARBOXY-TERMINAL PROCESSING PROTEASE CTPA"/>
    <property type="match status" value="1"/>
</dbReference>
<dbReference type="FunFam" id="2.30.42.10:FF:000063">
    <property type="entry name" value="Peptidase, S41 family"/>
    <property type="match status" value="1"/>
</dbReference>
<gene>
    <name evidence="8" type="ordered locus">CHAB381_0848</name>
</gene>
<dbReference type="Gene3D" id="3.90.226.10">
    <property type="entry name" value="2-enoyl-CoA Hydratase, Chain A, domain 1"/>
    <property type="match status" value="1"/>
</dbReference>
<dbReference type="RefSeq" id="WP_012108701.1">
    <property type="nucleotide sequence ID" value="NC_009714.1"/>
</dbReference>
<comment type="similarity">
    <text evidence="1 5">Belongs to the peptidase S41A family.</text>
</comment>
<evidence type="ECO:0000259" key="7">
    <source>
        <dbReference type="PROSITE" id="PS50106"/>
    </source>
</evidence>
<dbReference type="eggNOG" id="COG0793">
    <property type="taxonomic scope" value="Bacteria"/>
</dbReference>
<feature type="domain" description="PDZ" evidence="7">
    <location>
        <begin position="81"/>
        <end position="147"/>
    </location>
</feature>
<dbReference type="HOGENOM" id="CLU_017295_1_0_7"/>
<dbReference type="PROSITE" id="PS50106">
    <property type="entry name" value="PDZ"/>
    <property type="match status" value="1"/>
</dbReference>
<dbReference type="STRING" id="360107.CHAB381_0848"/>
<dbReference type="InterPro" id="IPR036034">
    <property type="entry name" value="PDZ_sf"/>
</dbReference>
<evidence type="ECO:0000256" key="1">
    <source>
        <dbReference type="ARBA" id="ARBA00009179"/>
    </source>
</evidence>
<dbReference type="SMART" id="SM00245">
    <property type="entry name" value="TSPc"/>
    <property type="match status" value="1"/>
</dbReference>
<name>A7I1M1_CAMHC</name>
<keyword evidence="9" id="KW-1185">Reference proteome</keyword>
<organism evidence="8 9">
    <name type="scientific">Campylobacter hominis (strain ATCC BAA-381 / DSM 21671 / CCUG 45161 / LMG 19568 / NCTC 13146 / CH001A)</name>
    <dbReference type="NCBI Taxonomy" id="360107"/>
    <lineage>
        <taxon>Bacteria</taxon>
        <taxon>Pseudomonadati</taxon>
        <taxon>Campylobacterota</taxon>
        <taxon>Epsilonproteobacteria</taxon>
        <taxon>Campylobacterales</taxon>
        <taxon>Campylobacteraceae</taxon>
        <taxon>Campylobacter</taxon>
    </lineage>
</organism>
<dbReference type="NCBIfam" id="TIGR00225">
    <property type="entry name" value="prc"/>
    <property type="match status" value="1"/>
</dbReference>
<dbReference type="InterPro" id="IPR005151">
    <property type="entry name" value="Tail-specific_protease"/>
</dbReference>
<dbReference type="InterPro" id="IPR001478">
    <property type="entry name" value="PDZ"/>
</dbReference>
<evidence type="ECO:0000256" key="4">
    <source>
        <dbReference type="ARBA" id="ARBA00022825"/>
    </source>
</evidence>
<feature type="chain" id="PRO_5002707625" evidence="6">
    <location>
        <begin position="22"/>
        <end position="419"/>
    </location>
</feature>
<dbReference type="Pfam" id="PF22694">
    <property type="entry name" value="CtpB_N-like"/>
    <property type="match status" value="1"/>
</dbReference>
<dbReference type="CDD" id="cd07560">
    <property type="entry name" value="Peptidase_S41_CPP"/>
    <property type="match status" value="1"/>
</dbReference>
<keyword evidence="4 5" id="KW-0720">Serine protease</keyword>
<keyword evidence="2 5" id="KW-0645">Protease</keyword>
<dbReference type="Pfam" id="PF13180">
    <property type="entry name" value="PDZ_2"/>
    <property type="match status" value="1"/>
</dbReference>
<evidence type="ECO:0000256" key="2">
    <source>
        <dbReference type="ARBA" id="ARBA00022670"/>
    </source>
</evidence>